<evidence type="ECO:0000259" key="5">
    <source>
        <dbReference type="PROSITE" id="PS50089"/>
    </source>
</evidence>
<dbReference type="OrthoDB" id="8062037at2759"/>
<dbReference type="Pfam" id="PF13639">
    <property type="entry name" value="zf-RING_2"/>
    <property type="match status" value="1"/>
</dbReference>
<dbReference type="OMA" id="CDMLDRV"/>
<dbReference type="InterPro" id="IPR001841">
    <property type="entry name" value="Znf_RING"/>
</dbReference>
<keyword evidence="7" id="KW-1185">Reference proteome</keyword>
<dbReference type="PANTHER" id="PTHR15710">
    <property type="entry name" value="E3 UBIQUITIN-PROTEIN LIGASE PRAJA"/>
    <property type="match status" value="1"/>
</dbReference>
<dbReference type="SUPFAM" id="SSF57850">
    <property type="entry name" value="RING/U-box"/>
    <property type="match status" value="1"/>
</dbReference>
<dbReference type="STRING" id="4829.A0A168SY86"/>
<proteinExistence type="predicted"/>
<feature type="domain" description="RING-type" evidence="5">
    <location>
        <begin position="129"/>
        <end position="171"/>
    </location>
</feature>
<dbReference type="SMART" id="SM00184">
    <property type="entry name" value="RING"/>
    <property type="match status" value="1"/>
</dbReference>
<dbReference type="PANTHER" id="PTHR15710:SF217">
    <property type="entry name" value="E3 UBIQUITIN-PROTEIN LIGASE RDUF2"/>
    <property type="match status" value="1"/>
</dbReference>
<keyword evidence="2 4" id="KW-0863">Zinc-finger</keyword>
<dbReference type="CDD" id="cd16454">
    <property type="entry name" value="RING-H2_PA-TM-RING"/>
    <property type="match status" value="1"/>
</dbReference>
<dbReference type="GO" id="GO:0005737">
    <property type="term" value="C:cytoplasm"/>
    <property type="evidence" value="ECO:0007669"/>
    <property type="project" value="TreeGrafter"/>
</dbReference>
<gene>
    <name evidence="6" type="primary">ABSGL_14819.1 scaffold 14966</name>
</gene>
<dbReference type="InParanoid" id="A0A168SY86"/>
<dbReference type="Gene3D" id="3.30.40.10">
    <property type="entry name" value="Zinc/RING finger domain, C3HC4 (zinc finger)"/>
    <property type="match status" value="1"/>
</dbReference>
<organism evidence="6">
    <name type="scientific">Absidia glauca</name>
    <name type="common">Pin mould</name>
    <dbReference type="NCBI Taxonomy" id="4829"/>
    <lineage>
        <taxon>Eukaryota</taxon>
        <taxon>Fungi</taxon>
        <taxon>Fungi incertae sedis</taxon>
        <taxon>Mucoromycota</taxon>
        <taxon>Mucoromycotina</taxon>
        <taxon>Mucoromycetes</taxon>
        <taxon>Mucorales</taxon>
        <taxon>Cunninghamellaceae</taxon>
        <taxon>Absidia</taxon>
    </lineage>
</organism>
<dbReference type="GO" id="GO:0008270">
    <property type="term" value="F:zinc ion binding"/>
    <property type="evidence" value="ECO:0007669"/>
    <property type="project" value="UniProtKB-KW"/>
</dbReference>
<dbReference type="GO" id="GO:0016567">
    <property type="term" value="P:protein ubiquitination"/>
    <property type="evidence" value="ECO:0007669"/>
    <property type="project" value="TreeGrafter"/>
</dbReference>
<accession>A0A168SY86</accession>
<evidence type="ECO:0000313" key="6">
    <source>
        <dbReference type="EMBL" id="SAM09145.1"/>
    </source>
</evidence>
<dbReference type="Proteomes" id="UP000078561">
    <property type="component" value="Unassembled WGS sequence"/>
</dbReference>
<evidence type="ECO:0000256" key="3">
    <source>
        <dbReference type="ARBA" id="ARBA00022833"/>
    </source>
</evidence>
<evidence type="ECO:0000256" key="2">
    <source>
        <dbReference type="ARBA" id="ARBA00022771"/>
    </source>
</evidence>
<dbReference type="AlphaFoldDB" id="A0A168SY86"/>
<evidence type="ECO:0000313" key="7">
    <source>
        <dbReference type="Proteomes" id="UP000078561"/>
    </source>
</evidence>
<keyword evidence="3" id="KW-0862">Zinc</keyword>
<dbReference type="InterPro" id="IPR013083">
    <property type="entry name" value="Znf_RING/FYVE/PHD"/>
</dbReference>
<dbReference type="EMBL" id="LT554985">
    <property type="protein sequence ID" value="SAM09145.1"/>
    <property type="molecule type" value="Genomic_DNA"/>
</dbReference>
<sequence length="194" mass="22173">MASYFDELNIQTNNNSNRSNARTRSAGAYNVDLDDFMAPASSAHRTPRTHHSTTDSVNQLLQTANMFRQRQLQMQAEGDTNQEQFLDDLVSQLLEESQSNAKGPPPASNRFIMSLPVINKQVLSSEETCIICKDVLQSSQDKVTKMPCGHYFDQECLLPWLQLHNTCPMCRFQVETEEQVKQEEEEEARDFMYG</sequence>
<reference evidence="6" key="1">
    <citation type="submission" date="2016-04" db="EMBL/GenBank/DDBJ databases">
        <authorList>
            <person name="Evans L.H."/>
            <person name="Alamgir A."/>
            <person name="Owens N."/>
            <person name="Weber N.D."/>
            <person name="Virtaneva K."/>
            <person name="Barbian K."/>
            <person name="Babar A."/>
            <person name="Rosenke K."/>
        </authorList>
    </citation>
    <scope>NUCLEOTIDE SEQUENCE [LARGE SCALE GENOMIC DNA]</scope>
    <source>
        <strain evidence="6">CBS 101.48</strain>
    </source>
</reference>
<evidence type="ECO:0000256" key="4">
    <source>
        <dbReference type="PROSITE-ProRule" id="PRU00175"/>
    </source>
</evidence>
<keyword evidence="1" id="KW-0479">Metal-binding</keyword>
<protein>
    <recommendedName>
        <fullName evidence="5">RING-type domain-containing protein</fullName>
    </recommendedName>
</protein>
<dbReference type="PROSITE" id="PS50089">
    <property type="entry name" value="ZF_RING_2"/>
    <property type="match status" value="1"/>
</dbReference>
<dbReference type="GO" id="GO:0061630">
    <property type="term" value="F:ubiquitin protein ligase activity"/>
    <property type="evidence" value="ECO:0007669"/>
    <property type="project" value="TreeGrafter"/>
</dbReference>
<name>A0A168SY86_ABSGL</name>
<evidence type="ECO:0000256" key="1">
    <source>
        <dbReference type="ARBA" id="ARBA00022723"/>
    </source>
</evidence>